<evidence type="ECO:0000313" key="2">
    <source>
        <dbReference type="Proteomes" id="UP000289200"/>
    </source>
</evidence>
<name>A0A3S4AZ30_9BRAD</name>
<dbReference type="RefSeq" id="WP_129607998.1">
    <property type="nucleotide sequence ID" value="NZ_UWOC01000066.1"/>
</dbReference>
<dbReference type="AlphaFoldDB" id="A0A3S4AZ30"/>
<dbReference type="OrthoDB" id="7193207at2"/>
<evidence type="ECO:0000313" key="1">
    <source>
        <dbReference type="EMBL" id="VCU07799.1"/>
    </source>
</evidence>
<dbReference type="Proteomes" id="UP000289200">
    <property type="component" value="Unassembled WGS sequence"/>
</dbReference>
<accession>A0A3S4AZ30</accession>
<reference evidence="2" key="1">
    <citation type="submission" date="2018-10" db="EMBL/GenBank/DDBJ databases">
        <authorList>
            <person name="Peiro R."/>
            <person name="Begona"/>
            <person name="Cbmso G."/>
            <person name="Lopez M."/>
            <person name="Gonzalez S."/>
            <person name="Sacristan E."/>
            <person name="Castillo E."/>
        </authorList>
    </citation>
    <scope>NUCLEOTIDE SEQUENCE [LARGE SCALE GENOMIC DNA]</scope>
</reference>
<sequence length="80" mass="8931">MSAKVLRFPASQDDADLYDYVRPVRSAAPEPRARGGREINLWSLKVSDDWPDLVPVSEAELDLFEAHLGPLLDELLGPKD</sequence>
<comment type="caution">
    <text evidence="1">The sequence shown here is derived from an EMBL/GenBank/DDBJ whole genome shotgun (WGS) entry which is preliminary data.</text>
</comment>
<dbReference type="EMBL" id="UWOC01000066">
    <property type="protein sequence ID" value="VCU07799.1"/>
    <property type="molecule type" value="Genomic_DNA"/>
</dbReference>
<keyword evidence="2" id="KW-1185">Reference proteome</keyword>
<gene>
    <name evidence="1" type="ORF">RHODGE_RHODGE_00971</name>
</gene>
<protein>
    <submittedName>
        <fullName evidence="1">Uncharacterized protein</fullName>
    </submittedName>
</protein>
<proteinExistence type="predicted"/>
<organism evidence="1 2">
    <name type="scientific">Rhodoplanes serenus</name>
    <dbReference type="NCBI Taxonomy" id="200615"/>
    <lineage>
        <taxon>Bacteria</taxon>
        <taxon>Pseudomonadati</taxon>
        <taxon>Pseudomonadota</taxon>
        <taxon>Alphaproteobacteria</taxon>
        <taxon>Hyphomicrobiales</taxon>
        <taxon>Nitrobacteraceae</taxon>
        <taxon>Rhodoplanes</taxon>
    </lineage>
</organism>